<sequence>MTDYLDGNAAAGPLSEFFAIDVTTARGRCLHCGRTDALATAQLYPNSHGLLLRCPGCTEILLRLVDTGDTVCLDLHGLSFVELHRD</sequence>
<dbReference type="InterPro" id="IPR045423">
    <property type="entry name" value="DUF6510"/>
</dbReference>
<dbReference type="RefSeq" id="WP_134641249.1">
    <property type="nucleotide sequence ID" value="NZ_SOHM01000030.1"/>
</dbReference>
<gene>
    <name evidence="1" type="ORF">E3T61_12820</name>
</gene>
<name>A0A4R9BNY3_9MICO</name>
<proteinExistence type="predicted"/>
<evidence type="ECO:0000313" key="1">
    <source>
        <dbReference type="EMBL" id="TFD88002.1"/>
    </source>
</evidence>
<protein>
    <recommendedName>
        <fullName evidence="3">Hydrogenase maturation nickel metallochaperone HypA</fullName>
    </recommendedName>
</protein>
<dbReference type="AlphaFoldDB" id="A0A4R9BNY3"/>
<evidence type="ECO:0000313" key="2">
    <source>
        <dbReference type="Proteomes" id="UP000298468"/>
    </source>
</evidence>
<organism evidence="1 2">
    <name type="scientific">Cryobacterium lactosi</name>
    <dbReference type="NCBI Taxonomy" id="1259202"/>
    <lineage>
        <taxon>Bacteria</taxon>
        <taxon>Bacillati</taxon>
        <taxon>Actinomycetota</taxon>
        <taxon>Actinomycetes</taxon>
        <taxon>Micrococcales</taxon>
        <taxon>Microbacteriaceae</taxon>
        <taxon>Cryobacterium</taxon>
    </lineage>
</organism>
<dbReference type="OrthoDB" id="165401at2"/>
<evidence type="ECO:0008006" key="3">
    <source>
        <dbReference type="Google" id="ProtNLM"/>
    </source>
</evidence>
<dbReference type="EMBL" id="SOHM01000030">
    <property type="protein sequence ID" value="TFD88002.1"/>
    <property type="molecule type" value="Genomic_DNA"/>
</dbReference>
<reference evidence="1 2" key="1">
    <citation type="submission" date="2019-03" db="EMBL/GenBank/DDBJ databases">
        <title>Genomics of glacier-inhabiting Cryobacterium strains.</title>
        <authorList>
            <person name="Liu Q."/>
            <person name="Xin Y.-H."/>
        </authorList>
    </citation>
    <scope>NUCLEOTIDE SEQUENCE [LARGE SCALE GENOMIC DNA]</scope>
    <source>
        <strain evidence="1 2">Sr59</strain>
    </source>
</reference>
<dbReference type="Proteomes" id="UP000298468">
    <property type="component" value="Unassembled WGS sequence"/>
</dbReference>
<dbReference type="Pfam" id="PF20120">
    <property type="entry name" value="DUF6510"/>
    <property type="match status" value="1"/>
</dbReference>
<comment type="caution">
    <text evidence="1">The sequence shown here is derived from an EMBL/GenBank/DDBJ whole genome shotgun (WGS) entry which is preliminary data.</text>
</comment>
<keyword evidence="2" id="KW-1185">Reference proteome</keyword>
<accession>A0A4R9BNY3</accession>